<dbReference type="OrthoDB" id="5168289at2"/>
<dbReference type="InterPro" id="IPR007343">
    <property type="entry name" value="Uncharacterised_pept_Zn_put"/>
</dbReference>
<dbReference type="Pfam" id="PF04228">
    <property type="entry name" value="Zn_peptidase"/>
    <property type="match status" value="1"/>
</dbReference>
<comment type="caution">
    <text evidence="3">The sequence shown here is derived from an EMBL/GenBank/DDBJ whole genome shotgun (WGS) entry which is preliminary data.</text>
</comment>
<dbReference type="EMBL" id="LZLS01000043">
    <property type="protein sequence ID" value="OBK29813.1"/>
    <property type="molecule type" value="Genomic_DNA"/>
</dbReference>
<dbReference type="AlphaFoldDB" id="A0A1A3P6F0"/>
<dbReference type="SUPFAM" id="SSF55486">
    <property type="entry name" value="Metalloproteases ('zincins'), catalytic domain"/>
    <property type="match status" value="1"/>
</dbReference>
<sequence>MRPGWVKALVIAGCVLLSITGCGSSGKTSMVSGRAVSGLYDPAQVGGLPVSDGPSGPRPNAPAPTGTVKNTDNGEIDHLALLSLNDIEDFWQQNWPAAAKKPFKAVSTVVSYDSSDPSSPIVCRTKTAGAINAAYVFSCNLVEWDRGQLFPAAKKFFGDMAVVGILAHEFGHALQVNGGLVNTRTTPTLVMEQQADCFAGVYLRWVAEGHSSRFTLSTGDALSHVIAGMLKISDPIMTEEDYEQSEDSAHGSGFDRVSAFQMGFNSGSGTCAKIDTDEIKKRRAGLPVALQEEASGGADPGEVTINEDTVGTLVEILNKIFSPKSPPTLSFASSSCSDAKPTRGASYCPATNTVVADLAALQEIGKPGGRKGMTDPQMLQGDNTALSIVVSRYVLALQHERNLPLDTAVAASRTACLTGAAQRGMTQVVSIPSGKQLVLTAGDLDKAVIGLLVNGVAASDVNGENMPAGFTRTIAFRGGVLDNVDECFDRIA</sequence>
<reference evidence="3 4" key="1">
    <citation type="submission" date="2016-06" db="EMBL/GenBank/DDBJ databases">
        <authorList>
            <person name="Kjaerup R.B."/>
            <person name="Dalgaard T.S."/>
            <person name="Juul-Madsen H.R."/>
        </authorList>
    </citation>
    <scope>NUCLEOTIDE SEQUENCE [LARGE SCALE GENOMIC DNA]</scope>
    <source>
        <strain evidence="3 4">1165133.8</strain>
    </source>
</reference>
<protein>
    <submittedName>
        <fullName evidence="3">Peptidase</fullName>
    </submittedName>
</protein>
<gene>
    <name evidence="3" type="ORF">A5634_17300</name>
</gene>
<feature type="chain" id="PRO_5039404952" evidence="2">
    <location>
        <begin position="24"/>
        <end position="492"/>
    </location>
</feature>
<evidence type="ECO:0000256" key="2">
    <source>
        <dbReference type="SAM" id="SignalP"/>
    </source>
</evidence>
<evidence type="ECO:0000313" key="3">
    <source>
        <dbReference type="EMBL" id="OBK29813.1"/>
    </source>
</evidence>
<feature type="region of interest" description="Disordered" evidence="1">
    <location>
        <begin position="47"/>
        <end position="72"/>
    </location>
</feature>
<feature type="signal peptide" evidence="2">
    <location>
        <begin position="1"/>
        <end position="23"/>
    </location>
</feature>
<keyword evidence="2" id="KW-0732">Signal</keyword>
<name>A0A1A3P6F0_MYCAS</name>
<proteinExistence type="predicted"/>
<accession>A0A1A3P6F0</accession>
<dbReference type="RefSeq" id="WP_065142902.1">
    <property type="nucleotide sequence ID" value="NZ_LZLS01000043.1"/>
</dbReference>
<dbReference type="PROSITE" id="PS51257">
    <property type="entry name" value="PROKAR_LIPOPROTEIN"/>
    <property type="match status" value="1"/>
</dbReference>
<evidence type="ECO:0000313" key="4">
    <source>
        <dbReference type="Proteomes" id="UP000093928"/>
    </source>
</evidence>
<dbReference type="Proteomes" id="UP000093928">
    <property type="component" value="Unassembled WGS sequence"/>
</dbReference>
<evidence type="ECO:0000256" key="1">
    <source>
        <dbReference type="SAM" id="MobiDB-lite"/>
    </source>
</evidence>
<organism evidence="3 4">
    <name type="scientific">Mycobacterium asiaticum</name>
    <dbReference type="NCBI Taxonomy" id="1790"/>
    <lineage>
        <taxon>Bacteria</taxon>
        <taxon>Bacillati</taxon>
        <taxon>Actinomycetota</taxon>
        <taxon>Actinomycetes</taxon>
        <taxon>Mycobacteriales</taxon>
        <taxon>Mycobacteriaceae</taxon>
        <taxon>Mycobacterium</taxon>
    </lineage>
</organism>